<dbReference type="SUPFAM" id="SSF52833">
    <property type="entry name" value="Thioredoxin-like"/>
    <property type="match status" value="1"/>
</dbReference>
<dbReference type="GO" id="GO:0016740">
    <property type="term" value="F:transferase activity"/>
    <property type="evidence" value="ECO:0007669"/>
    <property type="project" value="UniProtKB-KW"/>
</dbReference>
<evidence type="ECO:0000256" key="2">
    <source>
        <dbReference type="RuleBase" id="RU003494"/>
    </source>
</evidence>
<dbReference type="SFLD" id="SFLDG00358">
    <property type="entry name" value="Main_(cytGST)"/>
    <property type="match status" value="1"/>
</dbReference>
<evidence type="ECO:0000259" key="3">
    <source>
        <dbReference type="PROSITE" id="PS50404"/>
    </source>
</evidence>
<dbReference type="CDD" id="cd03048">
    <property type="entry name" value="GST_N_Ure2p_like"/>
    <property type="match status" value="1"/>
</dbReference>
<dbReference type="eggNOG" id="KOG0867">
    <property type="taxonomic scope" value="Eukaryota"/>
</dbReference>
<dbReference type="AlphaFoldDB" id="U4LVV7"/>
<evidence type="ECO:0000313" key="5">
    <source>
        <dbReference type="EMBL" id="CCX34912.1"/>
    </source>
</evidence>
<dbReference type="SFLD" id="SFLDS00019">
    <property type="entry name" value="Glutathione_Transferase_(cytos"/>
    <property type="match status" value="1"/>
</dbReference>
<dbReference type="SFLD" id="SFLDG01151">
    <property type="entry name" value="Main.2:_Nu-like"/>
    <property type="match status" value="1"/>
</dbReference>
<keyword evidence="5" id="KW-0808">Transferase</keyword>
<dbReference type="InterPro" id="IPR036249">
    <property type="entry name" value="Thioredoxin-like_sf"/>
</dbReference>
<dbReference type="Proteomes" id="UP000018144">
    <property type="component" value="Unassembled WGS sequence"/>
</dbReference>
<dbReference type="PANTHER" id="PTHR44051:SF3">
    <property type="entry name" value="TRANSCRIPTIONAL REGULATOR URE2"/>
    <property type="match status" value="1"/>
</dbReference>
<dbReference type="InterPro" id="IPR004046">
    <property type="entry name" value="GST_C"/>
</dbReference>
<proteinExistence type="inferred from homology"/>
<dbReference type="Pfam" id="PF02798">
    <property type="entry name" value="GST_N"/>
    <property type="match status" value="1"/>
</dbReference>
<feature type="domain" description="GST N-terminal" evidence="3">
    <location>
        <begin position="3"/>
        <end position="87"/>
    </location>
</feature>
<dbReference type="OMA" id="ATQYAKH"/>
<dbReference type="InterPro" id="IPR004045">
    <property type="entry name" value="Glutathione_S-Trfase_N"/>
</dbReference>
<sequence length="224" mass="26400">MSSPQFTLYAHIGPNPWKVVFLLEELGLTYKLAHVDTSKNEHKEAPYVLLNPNGRMPTLVDHHNNDFAIWESGAIMLYLIEKYDTQKKLSFEKFESEALAKQYLMFQMSGQGPYFGQAVWFEVYHPEKVPSASDRYMAEIKRIVTVLNTILEGRNWLVEDKCSYADLSFIPWMWLFDWPVMKMSNWREVPEYKNVVRWYDAMEAMECVKKTKEIRATEFKMPSS</sequence>
<dbReference type="STRING" id="1076935.U4LVV7"/>
<feature type="domain" description="GST C-terminal" evidence="4">
    <location>
        <begin position="93"/>
        <end position="223"/>
    </location>
</feature>
<accession>U4LVV7</accession>
<dbReference type="InterPro" id="IPR010987">
    <property type="entry name" value="Glutathione-S-Trfase_C-like"/>
</dbReference>
<dbReference type="InterPro" id="IPR040079">
    <property type="entry name" value="Glutathione_S-Trfase"/>
</dbReference>
<organism evidence="5 6">
    <name type="scientific">Pyronema omphalodes (strain CBS 100304)</name>
    <name type="common">Pyronema confluens</name>
    <dbReference type="NCBI Taxonomy" id="1076935"/>
    <lineage>
        <taxon>Eukaryota</taxon>
        <taxon>Fungi</taxon>
        <taxon>Dikarya</taxon>
        <taxon>Ascomycota</taxon>
        <taxon>Pezizomycotina</taxon>
        <taxon>Pezizomycetes</taxon>
        <taxon>Pezizales</taxon>
        <taxon>Pyronemataceae</taxon>
        <taxon>Pyronema</taxon>
    </lineage>
</organism>
<dbReference type="OrthoDB" id="422574at2759"/>
<evidence type="ECO:0000256" key="1">
    <source>
        <dbReference type="ARBA" id="ARBA00007409"/>
    </source>
</evidence>
<name>U4LVV7_PYROM</name>
<dbReference type="InterPro" id="IPR036282">
    <property type="entry name" value="Glutathione-S-Trfase_C_sf"/>
</dbReference>
<protein>
    <submittedName>
        <fullName evidence="5">Similar to Glutathione S-transferase 1 acc. no. Q9Y7Q2</fullName>
    </submittedName>
</protein>
<dbReference type="PANTHER" id="PTHR44051">
    <property type="entry name" value="GLUTATHIONE S-TRANSFERASE-RELATED"/>
    <property type="match status" value="1"/>
</dbReference>
<dbReference type="PROSITE" id="PS50405">
    <property type="entry name" value="GST_CTER"/>
    <property type="match status" value="1"/>
</dbReference>
<dbReference type="SUPFAM" id="SSF47616">
    <property type="entry name" value="GST C-terminal domain-like"/>
    <property type="match status" value="1"/>
</dbReference>
<dbReference type="EMBL" id="HF936663">
    <property type="protein sequence ID" value="CCX34912.1"/>
    <property type="molecule type" value="Genomic_DNA"/>
</dbReference>
<evidence type="ECO:0000313" key="6">
    <source>
        <dbReference type="Proteomes" id="UP000018144"/>
    </source>
</evidence>
<comment type="similarity">
    <text evidence="1 2">Belongs to the GST superfamily.</text>
</comment>
<dbReference type="Pfam" id="PF00043">
    <property type="entry name" value="GST_C"/>
    <property type="match status" value="1"/>
</dbReference>
<evidence type="ECO:0000259" key="4">
    <source>
        <dbReference type="PROSITE" id="PS50405"/>
    </source>
</evidence>
<keyword evidence="6" id="KW-1185">Reference proteome</keyword>
<reference evidence="5 6" key="1">
    <citation type="journal article" date="2013" name="PLoS Genet.">
        <title>The genome and development-dependent transcriptomes of Pyronema confluens: a window into fungal evolution.</title>
        <authorList>
            <person name="Traeger S."/>
            <person name="Altegoer F."/>
            <person name="Freitag M."/>
            <person name="Gabaldon T."/>
            <person name="Kempken F."/>
            <person name="Kumar A."/>
            <person name="Marcet-Houben M."/>
            <person name="Poggeler S."/>
            <person name="Stajich J.E."/>
            <person name="Nowrousian M."/>
        </authorList>
    </citation>
    <scope>NUCLEOTIDE SEQUENCE [LARGE SCALE GENOMIC DNA]</scope>
    <source>
        <strain evidence="6">CBS 100304</strain>
        <tissue evidence="5">Vegetative mycelium</tissue>
    </source>
</reference>
<gene>
    <name evidence="5" type="ORF">PCON_04588</name>
</gene>
<dbReference type="PROSITE" id="PS50404">
    <property type="entry name" value="GST_NTER"/>
    <property type="match status" value="1"/>
</dbReference>
<dbReference type="Gene3D" id="1.20.1050.130">
    <property type="match status" value="1"/>
</dbReference>